<keyword evidence="1" id="KW-0812">Transmembrane</keyword>
<evidence type="ECO:0000313" key="3">
    <source>
        <dbReference type="Proteomes" id="UP001148125"/>
    </source>
</evidence>
<comment type="caution">
    <text evidence="2">The sequence shown here is derived from an EMBL/GenBank/DDBJ whole genome shotgun (WGS) entry which is preliminary data.</text>
</comment>
<keyword evidence="3" id="KW-1185">Reference proteome</keyword>
<feature type="transmembrane region" description="Helical" evidence="1">
    <location>
        <begin position="46"/>
        <end position="64"/>
    </location>
</feature>
<accession>A0ABT5VIH6</accession>
<organism evidence="2 3">
    <name type="scientific">Alkalihalobacterium chitinilyticum</name>
    <dbReference type="NCBI Taxonomy" id="2980103"/>
    <lineage>
        <taxon>Bacteria</taxon>
        <taxon>Bacillati</taxon>
        <taxon>Bacillota</taxon>
        <taxon>Bacilli</taxon>
        <taxon>Bacillales</taxon>
        <taxon>Bacillaceae</taxon>
        <taxon>Alkalihalobacterium</taxon>
    </lineage>
</organism>
<reference evidence="2" key="1">
    <citation type="submission" date="2024-05" db="EMBL/GenBank/DDBJ databases">
        <title>Alkalihalobacillus sp. strain MEB203 novel alkaliphilic bacterium from Lonar Lake, India.</title>
        <authorList>
            <person name="Joshi A."/>
            <person name="Thite S."/>
            <person name="Mengade P."/>
        </authorList>
    </citation>
    <scope>NUCLEOTIDE SEQUENCE</scope>
    <source>
        <strain evidence="2">MEB 203</strain>
    </source>
</reference>
<keyword evidence="1" id="KW-1133">Transmembrane helix</keyword>
<evidence type="ECO:0000256" key="1">
    <source>
        <dbReference type="SAM" id="Phobius"/>
    </source>
</evidence>
<protein>
    <submittedName>
        <fullName evidence="2">Uncharacterized protein</fullName>
    </submittedName>
</protein>
<dbReference type="RefSeq" id="WP_275119582.1">
    <property type="nucleotide sequence ID" value="NZ_JAOTPO010000012.1"/>
</dbReference>
<feature type="transmembrane region" description="Helical" evidence="1">
    <location>
        <begin position="6"/>
        <end position="25"/>
    </location>
</feature>
<proteinExistence type="predicted"/>
<keyword evidence="1" id="KW-0472">Membrane</keyword>
<dbReference type="EMBL" id="JAOTPO010000012">
    <property type="protein sequence ID" value="MDE5414976.1"/>
    <property type="molecule type" value="Genomic_DNA"/>
</dbReference>
<evidence type="ECO:0000313" key="2">
    <source>
        <dbReference type="EMBL" id="MDE5414976.1"/>
    </source>
</evidence>
<dbReference type="Proteomes" id="UP001148125">
    <property type="component" value="Unassembled WGS sequence"/>
</dbReference>
<gene>
    <name evidence="2" type="ORF">N7Z68_16565</name>
</gene>
<sequence length="65" mass="7634">MIGLTFAFFAFAILLFFSTGYTLLVTVERSQDYDERKKWKRYGLKLGILSLLFLGMGIWLYVSFH</sequence>
<name>A0ABT5VIH6_9BACI</name>